<feature type="region of interest" description="Disordered" evidence="1">
    <location>
        <begin position="227"/>
        <end position="297"/>
    </location>
</feature>
<dbReference type="Proteomes" id="UP001054857">
    <property type="component" value="Unassembled WGS sequence"/>
</dbReference>
<feature type="compositionally biased region" description="Low complexity" evidence="1">
    <location>
        <begin position="535"/>
        <end position="550"/>
    </location>
</feature>
<feature type="compositionally biased region" description="Polar residues" evidence="1">
    <location>
        <begin position="742"/>
        <end position="752"/>
    </location>
</feature>
<feature type="region of interest" description="Disordered" evidence="1">
    <location>
        <begin position="531"/>
        <end position="592"/>
    </location>
</feature>
<evidence type="ECO:0000313" key="2">
    <source>
        <dbReference type="EMBL" id="GFR39888.1"/>
    </source>
</evidence>
<feature type="compositionally biased region" description="Low complexity" evidence="1">
    <location>
        <begin position="87"/>
        <end position="125"/>
    </location>
</feature>
<feature type="region of interest" description="Disordered" evidence="1">
    <location>
        <begin position="82"/>
        <end position="125"/>
    </location>
</feature>
<feature type="compositionally biased region" description="Low complexity" evidence="1">
    <location>
        <begin position="325"/>
        <end position="342"/>
    </location>
</feature>
<name>A0AAD3HGL0_9CHLO</name>
<accession>A0AAD3HGL0</accession>
<feature type="region of interest" description="Disordered" evidence="1">
    <location>
        <begin position="672"/>
        <end position="709"/>
    </location>
</feature>
<reference evidence="2 3" key="1">
    <citation type="journal article" date="2021" name="Sci. Rep.">
        <title>Genome sequencing of the multicellular alga Astrephomene provides insights into convergent evolution of germ-soma differentiation.</title>
        <authorList>
            <person name="Yamashita S."/>
            <person name="Yamamoto K."/>
            <person name="Matsuzaki R."/>
            <person name="Suzuki S."/>
            <person name="Yamaguchi H."/>
            <person name="Hirooka S."/>
            <person name="Minakuchi Y."/>
            <person name="Miyagishima S."/>
            <person name="Kawachi M."/>
            <person name="Toyoda A."/>
            <person name="Nozaki H."/>
        </authorList>
    </citation>
    <scope>NUCLEOTIDE SEQUENCE [LARGE SCALE GENOMIC DNA]</scope>
    <source>
        <strain evidence="2 3">NIES-4017</strain>
    </source>
</reference>
<protein>
    <submittedName>
        <fullName evidence="2">Uncharacterized protein</fullName>
    </submittedName>
</protein>
<evidence type="ECO:0000256" key="1">
    <source>
        <dbReference type="SAM" id="MobiDB-lite"/>
    </source>
</evidence>
<feature type="non-terminal residue" evidence="2">
    <location>
        <position position="1"/>
    </location>
</feature>
<feature type="region of interest" description="Disordered" evidence="1">
    <location>
        <begin position="742"/>
        <end position="783"/>
    </location>
</feature>
<keyword evidence="3" id="KW-1185">Reference proteome</keyword>
<feature type="non-terminal residue" evidence="2">
    <location>
        <position position="783"/>
    </location>
</feature>
<feature type="region of interest" description="Disordered" evidence="1">
    <location>
        <begin position="323"/>
        <end position="342"/>
    </location>
</feature>
<feature type="compositionally biased region" description="Low complexity" evidence="1">
    <location>
        <begin position="676"/>
        <end position="689"/>
    </location>
</feature>
<proteinExistence type="predicted"/>
<dbReference type="EMBL" id="BMAR01000001">
    <property type="protein sequence ID" value="GFR39888.1"/>
    <property type="molecule type" value="Genomic_DNA"/>
</dbReference>
<organism evidence="2 3">
    <name type="scientific">Astrephomene gubernaculifera</name>
    <dbReference type="NCBI Taxonomy" id="47775"/>
    <lineage>
        <taxon>Eukaryota</taxon>
        <taxon>Viridiplantae</taxon>
        <taxon>Chlorophyta</taxon>
        <taxon>core chlorophytes</taxon>
        <taxon>Chlorophyceae</taxon>
        <taxon>CS clade</taxon>
        <taxon>Chlamydomonadales</taxon>
        <taxon>Astrephomenaceae</taxon>
        <taxon>Astrephomene</taxon>
    </lineage>
</organism>
<evidence type="ECO:0000313" key="3">
    <source>
        <dbReference type="Proteomes" id="UP001054857"/>
    </source>
</evidence>
<gene>
    <name evidence="2" type="ORF">Agub_g392</name>
</gene>
<dbReference type="AlphaFoldDB" id="A0AAD3HGL0"/>
<sequence length="783" mass="80816">LPCHPDGSLWSPRSGYYGRLADRLLEELLPAPQPALAPEQRLMEQEEQQREEWSPEAGAWVLGAAEVHGVVAGGDGLSCPEGGLAGSSGSSSGSTSSSMGTFASSDNSSSSSSASNSPNSSGSSSRMCHVIIAGVRQNYNLMRALSYNQEVLRLMTSTSRNDRQAATCTNVAATAGAAAGGRTRHGAAHSTGDGDSLLLGFTACGLSLGVLRKFYKETMVYGQGPIPELGDAGKHHQSHMQQHMQPPDEGGPPQFVTEGRDAFEGPSPPEGLQQTANHPLPSPPQATPGHPALRGWPADESQLKPRALATCFLLPSTALHRVGLSSSGSGSSSSASSSSGYSLPPLAVKATANVRTLVALAGDRLRQYGYCRMRAMGPDAVGCAVQVLYDASKYMALEGKGVIALPYMTELRPQSYAQLVPQRASRTLAATAAAVHRTEEAVAAAAAAAVPPALLDKAPQLVLHLVACEWDEGGRPVLPAGWQGASAGTTTAVSAAANTAGEGPTAAAEAAVAVAMNAEFAQAPLHSDVTHVRDSAASAAPETSSSADPSNPKLLPSMHLNSTNGGGSADLQHPAPSAAATLPPPASAYDSLTLRDRTPSTADAAAAVAGGLSAGRRVRVAAAGLRSALNLPVVLYRAQGRMRGLEAKRRGAVVFTMTTGAQAATASLVAAEPTIQQQQQEQLQGPQQQHARPAEGAVPWGNPEAGMERRSGGSFWMHAEVLALPFPALQHHLNQLLRQANIPNNTRPNAPSTGGAAPTTHGSASQRPTRRLASDTSRAHNPD</sequence>
<comment type="caution">
    <text evidence="2">The sequence shown here is derived from an EMBL/GenBank/DDBJ whole genome shotgun (WGS) entry which is preliminary data.</text>
</comment>